<evidence type="ECO:0000313" key="2">
    <source>
        <dbReference type="Proteomes" id="UP000322077"/>
    </source>
</evidence>
<protein>
    <submittedName>
        <fullName evidence="1">Uncharacterized protein</fullName>
    </submittedName>
</protein>
<organism evidence="1 2">
    <name type="scientific">Sphingomonas montanisoli</name>
    <dbReference type="NCBI Taxonomy" id="2606412"/>
    <lineage>
        <taxon>Bacteria</taxon>
        <taxon>Pseudomonadati</taxon>
        <taxon>Pseudomonadota</taxon>
        <taxon>Alphaproteobacteria</taxon>
        <taxon>Sphingomonadales</taxon>
        <taxon>Sphingomonadaceae</taxon>
        <taxon>Sphingomonas</taxon>
    </lineage>
</organism>
<accession>A0A5D9C3T5</accession>
<comment type="caution">
    <text evidence="1">The sequence shown here is derived from an EMBL/GenBank/DDBJ whole genome shotgun (WGS) entry which is preliminary data.</text>
</comment>
<name>A0A5D9C3T5_9SPHN</name>
<dbReference type="EMBL" id="VTOU01000003">
    <property type="protein sequence ID" value="TZG25630.1"/>
    <property type="molecule type" value="Genomic_DNA"/>
</dbReference>
<dbReference type="AlphaFoldDB" id="A0A5D9C3T5"/>
<reference evidence="1 2" key="1">
    <citation type="submission" date="2019-08" db="EMBL/GenBank/DDBJ databases">
        <authorList>
            <person name="Wang G."/>
            <person name="Xu Z."/>
        </authorList>
    </citation>
    <scope>NUCLEOTIDE SEQUENCE [LARGE SCALE GENOMIC DNA]</scope>
    <source>
        <strain evidence="1 2">ZX</strain>
    </source>
</reference>
<dbReference type="RefSeq" id="WP_149522438.1">
    <property type="nucleotide sequence ID" value="NZ_VTOU01000003.1"/>
</dbReference>
<gene>
    <name evidence="1" type="ORF">FYJ91_11430</name>
</gene>
<sequence>MTTDPTIAALAGKRPNPTEMAWLLAGIRAGPVKRCYQMPERMPLPEFWLSSLGCWVTEDGRKVSFDVRGQFRSFYPGSIDRWRIRRAVAHHLRTQGGSSDA</sequence>
<evidence type="ECO:0000313" key="1">
    <source>
        <dbReference type="EMBL" id="TZG25630.1"/>
    </source>
</evidence>
<proteinExistence type="predicted"/>
<dbReference type="Proteomes" id="UP000322077">
    <property type="component" value="Unassembled WGS sequence"/>
</dbReference>
<keyword evidence="2" id="KW-1185">Reference proteome</keyword>